<dbReference type="SMART" id="SM00635">
    <property type="entry name" value="BID_2"/>
    <property type="match status" value="2"/>
</dbReference>
<dbReference type="AlphaFoldDB" id="A0AAW5RLD2"/>
<gene>
    <name evidence="2" type="ORF">LZT28_06295</name>
</gene>
<dbReference type="PROSITE" id="PS51257">
    <property type="entry name" value="PROKAR_LIPOPROTEIN"/>
    <property type="match status" value="1"/>
</dbReference>
<dbReference type="InterPro" id="IPR003343">
    <property type="entry name" value="Big_2"/>
</dbReference>
<dbReference type="Gene3D" id="2.60.40.1080">
    <property type="match status" value="2"/>
</dbReference>
<dbReference type="EMBL" id="JAJVCY010000007">
    <property type="protein sequence ID" value="MCV3287863.1"/>
    <property type="molecule type" value="Genomic_DNA"/>
</dbReference>
<evidence type="ECO:0000313" key="3">
    <source>
        <dbReference type="Proteomes" id="UP001208651"/>
    </source>
</evidence>
<accession>A0AAW5RLD2</accession>
<evidence type="ECO:0000259" key="1">
    <source>
        <dbReference type="SMART" id="SM00635"/>
    </source>
</evidence>
<name>A0AAW5RLD2_AERME</name>
<evidence type="ECO:0000313" key="2">
    <source>
        <dbReference type="EMBL" id="MCV3287863.1"/>
    </source>
</evidence>
<proteinExistence type="predicted"/>
<dbReference type="RefSeq" id="WP_043133438.1">
    <property type="nucleotide sequence ID" value="NZ_CAWLWF010000092.1"/>
</dbReference>
<dbReference type="SUPFAM" id="SSF49373">
    <property type="entry name" value="Invasin/intimin cell-adhesion fragments"/>
    <property type="match status" value="2"/>
</dbReference>
<feature type="domain" description="BIG2" evidence="1">
    <location>
        <begin position="43"/>
        <end position="126"/>
    </location>
</feature>
<sequence>MSVLKMRYVLLSTWTLFLGGCDTETMVPVPSGSGGGHGTDTAQITSLQVTPSESRIPAGLQQQLIAQVTLSDGSTAEATADMTVNWSSSDASIATVDETGRATAVGAGIASIKATGTGNGRVFEASAKLEVTDAVVSDLTLTPAIATSMPPSASQPIVMTVFAAKATLSDGSIIDLTYNPALSWSSSDEAVATVSNTIGSKGVATAVGTGATTVSASGMLNGQNFSATADLTVTP</sequence>
<feature type="domain" description="BIG2" evidence="1">
    <location>
        <begin position="135"/>
        <end position="230"/>
    </location>
</feature>
<protein>
    <submittedName>
        <fullName evidence="2">Ig-like domain-containing protein</fullName>
    </submittedName>
</protein>
<organism evidence="2 3">
    <name type="scientific">Aeromonas media</name>
    <dbReference type="NCBI Taxonomy" id="651"/>
    <lineage>
        <taxon>Bacteria</taxon>
        <taxon>Pseudomonadati</taxon>
        <taxon>Pseudomonadota</taxon>
        <taxon>Gammaproteobacteria</taxon>
        <taxon>Aeromonadales</taxon>
        <taxon>Aeromonadaceae</taxon>
        <taxon>Aeromonas</taxon>
    </lineage>
</organism>
<dbReference type="InterPro" id="IPR008964">
    <property type="entry name" value="Invasin/intimin_cell_adhesion"/>
</dbReference>
<comment type="caution">
    <text evidence="2">The sequence shown here is derived from an EMBL/GenBank/DDBJ whole genome shotgun (WGS) entry which is preliminary data.</text>
</comment>
<dbReference type="Pfam" id="PF02368">
    <property type="entry name" value="Big_2"/>
    <property type="match status" value="1"/>
</dbReference>
<dbReference type="Proteomes" id="UP001208651">
    <property type="component" value="Unassembled WGS sequence"/>
</dbReference>
<reference evidence="2" key="1">
    <citation type="submission" date="2022-01" db="EMBL/GenBank/DDBJ databases">
        <title>Comparison of Fish pathogen Aeromonas spp.</title>
        <authorList>
            <person name="Dubey S."/>
            <person name="Sorum H."/>
            <person name="Munangandu H.M."/>
        </authorList>
    </citation>
    <scope>NUCLEOTIDE SEQUENCE</scope>
    <source>
        <strain evidence="2">SD/21-15</strain>
    </source>
</reference>